<feature type="compositionally biased region" description="Basic and acidic residues" evidence="1">
    <location>
        <begin position="173"/>
        <end position="182"/>
    </location>
</feature>
<gene>
    <name evidence="2" type="ORF">LTR24_007937</name>
</gene>
<evidence type="ECO:0000256" key="1">
    <source>
        <dbReference type="SAM" id="MobiDB-lite"/>
    </source>
</evidence>
<proteinExistence type="predicted"/>
<comment type="caution">
    <text evidence="2">The sequence shown here is derived from an EMBL/GenBank/DDBJ whole genome shotgun (WGS) entry which is preliminary data.</text>
</comment>
<feature type="region of interest" description="Disordered" evidence="1">
    <location>
        <begin position="110"/>
        <end position="182"/>
    </location>
</feature>
<name>A0ABR0K1E9_9EURO</name>
<dbReference type="Proteomes" id="UP001345013">
    <property type="component" value="Unassembled WGS sequence"/>
</dbReference>
<reference evidence="2 3" key="1">
    <citation type="submission" date="2023-08" db="EMBL/GenBank/DDBJ databases">
        <title>Black Yeasts Isolated from many extreme environments.</title>
        <authorList>
            <person name="Coleine C."/>
            <person name="Stajich J.E."/>
            <person name="Selbmann L."/>
        </authorList>
    </citation>
    <scope>NUCLEOTIDE SEQUENCE [LARGE SCALE GENOMIC DNA]</scope>
    <source>
        <strain evidence="2 3">CCFEE 5885</strain>
    </source>
</reference>
<protein>
    <submittedName>
        <fullName evidence="2">Uncharacterized protein</fullName>
    </submittedName>
</protein>
<sequence length="182" mass="19658">MICHTKRKTFSTPQPDKQPLNAARRKHSKTNDTRNAALRSPSPVTHRQAEHGGPPAVRVRPDPDTGSGHVAGPIVCGAPPPSPSSAVSDEIGAENDDRTEMTLDGASQLETNGDSFHVFPPGRQHDFLTTDVGHEATSPVRPGVASHEHVRPLLTPPAEKSPREQLRATFRRRASEQVRGEG</sequence>
<feature type="compositionally biased region" description="Basic and acidic residues" evidence="1">
    <location>
        <begin position="123"/>
        <end position="134"/>
    </location>
</feature>
<evidence type="ECO:0000313" key="3">
    <source>
        <dbReference type="Proteomes" id="UP001345013"/>
    </source>
</evidence>
<evidence type="ECO:0000313" key="2">
    <source>
        <dbReference type="EMBL" id="KAK5082562.1"/>
    </source>
</evidence>
<feature type="region of interest" description="Disordered" evidence="1">
    <location>
        <begin position="1"/>
        <end position="92"/>
    </location>
</feature>
<keyword evidence="3" id="KW-1185">Reference proteome</keyword>
<organism evidence="2 3">
    <name type="scientific">Lithohypha guttulata</name>
    <dbReference type="NCBI Taxonomy" id="1690604"/>
    <lineage>
        <taxon>Eukaryota</taxon>
        <taxon>Fungi</taxon>
        <taxon>Dikarya</taxon>
        <taxon>Ascomycota</taxon>
        <taxon>Pezizomycotina</taxon>
        <taxon>Eurotiomycetes</taxon>
        <taxon>Chaetothyriomycetidae</taxon>
        <taxon>Chaetothyriales</taxon>
        <taxon>Trichomeriaceae</taxon>
        <taxon>Lithohypha</taxon>
    </lineage>
</organism>
<accession>A0ABR0K1E9</accession>
<dbReference type="EMBL" id="JAVRRG010000127">
    <property type="protein sequence ID" value="KAK5082562.1"/>
    <property type="molecule type" value="Genomic_DNA"/>
</dbReference>